<evidence type="ECO:0000313" key="1">
    <source>
        <dbReference type="EMBL" id="KAI3724103.1"/>
    </source>
</evidence>
<sequence>MDSTQWKWQLTPPVIHYLEDGLVVKSGIVPKIGFSLQLFSIAALHHRHVPIVKRAPAISENESVPRLDGNGIDLSLHPKILKGSSSSYKNTGFDTDYSHAKDLLPIKQQHLSTLSVSMFESEIVIEQN</sequence>
<accession>A0ACB9BQ96</accession>
<keyword evidence="2" id="KW-1185">Reference proteome</keyword>
<evidence type="ECO:0000313" key="2">
    <source>
        <dbReference type="Proteomes" id="UP001055811"/>
    </source>
</evidence>
<protein>
    <submittedName>
        <fullName evidence="1">Uncharacterized protein</fullName>
    </submittedName>
</protein>
<reference evidence="2" key="1">
    <citation type="journal article" date="2022" name="Mol. Ecol. Resour.">
        <title>The genomes of chicory, endive, great burdock and yacon provide insights into Asteraceae palaeo-polyploidization history and plant inulin production.</title>
        <authorList>
            <person name="Fan W."/>
            <person name="Wang S."/>
            <person name="Wang H."/>
            <person name="Wang A."/>
            <person name="Jiang F."/>
            <person name="Liu H."/>
            <person name="Zhao H."/>
            <person name="Xu D."/>
            <person name="Zhang Y."/>
        </authorList>
    </citation>
    <scope>NUCLEOTIDE SEQUENCE [LARGE SCALE GENOMIC DNA]</scope>
    <source>
        <strain evidence="2">cv. Punajuju</strain>
    </source>
</reference>
<dbReference type="Proteomes" id="UP001055811">
    <property type="component" value="Linkage Group LG06"/>
</dbReference>
<comment type="caution">
    <text evidence="1">The sequence shown here is derived from an EMBL/GenBank/DDBJ whole genome shotgun (WGS) entry which is preliminary data.</text>
</comment>
<dbReference type="EMBL" id="CM042014">
    <property type="protein sequence ID" value="KAI3724103.1"/>
    <property type="molecule type" value="Genomic_DNA"/>
</dbReference>
<proteinExistence type="predicted"/>
<gene>
    <name evidence="1" type="ORF">L2E82_35869</name>
</gene>
<reference evidence="1 2" key="2">
    <citation type="journal article" date="2022" name="Mol. Ecol. Resour.">
        <title>The genomes of chicory, endive, great burdock and yacon provide insights into Asteraceae paleo-polyploidization history and plant inulin production.</title>
        <authorList>
            <person name="Fan W."/>
            <person name="Wang S."/>
            <person name="Wang H."/>
            <person name="Wang A."/>
            <person name="Jiang F."/>
            <person name="Liu H."/>
            <person name="Zhao H."/>
            <person name="Xu D."/>
            <person name="Zhang Y."/>
        </authorList>
    </citation>
    <scope>NUCLEOTIDE SEQUENCE [LARGE SCALE GENOMIC DNA]</scope>
    <source>
        <strain evidence="2">cv. Punajuju</strain>
        <tissue evidence="1">Leaves</tissue>
    </source>
</reference>
<organism evidence="1 2">
    <name type="scientific">Cichorium intybus</name>
    <name type="common">Chicory</name>
    <dbReference type="NCBI Taxonomy" id="13427"/>
    <lineage>
        <taxon>Eukaryota</taxon>
        <taxon>Viridiplantae</taxon>
        <taxon>Streptophyta</taxon>
        <taxon>Embryophyta</taxon>
        <taxon>Tracheophyta</taxon>
        <taxon>Spermatophyta</taxon>
        <taxon>Magnoliopsida</taxon>
        <taxon>eudicotyledons</taxon>
        <taxon>Gunneridae</taxon>
        <taxon>Pentapetalae</taxon>
        <taxon>asterids</taxon>
        <taxon>campanulids</taxon>
        <taxon>Asterales</taxon>
        <taxon>Asteraceae</taxon>
        <taxon>Cichorioideae</taxon>
        <taxon>Cichorieae</taxon>
        <taxon>Cichoriinae</taxon>
        <taxon>Cichorium</taxon>
    </lineage>
</organism>
<name>A0ACB9BQ96_CICIN</name>